<keyword evidence="4" id="KW-0808">Transferase</keyword>
<dbReference type="Pfam" id="PF08447">
    <property type="entry name" value="PAS_3"/>
    <property type="match status" value="1"/>
</dbReference>
<dbReference type="PANTHER" id="PTHR43304:SF1">
    <property type="entry name" value="PAC DOMAIN-CONTAINING PROTEIN"/>
    <property type="match status" value="1"/>
</dbReference>
<protein>
    <recommendedName>
        <fullName evidence="2">histidine kinase</fullName>
        <ecNumber evidence="2">2.7.13.3</ecNumber>
    </recommendedName>
</protein>
<comment type="caution">
    <text evidence="8">The sequence shown here is derived from an EMBL/GenBank/DDBJ whole genome shotgun (WGS) entry which is preliminary data.</text>
</comment>
<keyword evidence="3" id="KW-0597">Phosphoprotein</keyword>
<dbReference type="InterPro" id="IPR013655">
    <property type="entry name" value="PAS_fold_3"/>
</dbReference>
<dbReference type="Proteomes" id="UP000218172">
    <property type="component" value="Unassembled WGS sequence"/>
</dbReference>
<dbReference type="PANTHER" id="PTHR43304">
    <property type="entry name" value="PHYTOCHROME-LIKE PROTEIN CPH1"/>
    <property type="match status" value="1"/>
</dbReference>
<dbReference type="NCBIfam" id="TIGR00229">
    <property type="entry name" value="sensory_box"/>
    <property type="match status" value="1"/>
</dbReference>
<dbReference type="EMBL" id="NVQR01000067">
    <property type="protein sequence ID" value="PCH61447.1"/>
    <property type="molecule type" value="Genomic_DNA"/>
</dbReference>
<evidence type="ECO:0000256" key="2">
    <source>
        <dbReference type="ARBA" id="ARBA00012438"/>
    </source>
</evidence>
<dbReference type="PROSITE" id="PS50113">
    <property type="entry name" value="PAC"/>
    <property type="match status" value="1"/>
</dbReference>
<dbReference type="InterPro" id="IPR000014">
    <property type="entry name" value="PAS"/>
</dbReference>
<proteinExistence type="predicted"/>
<dbReference type="EC" id="2.7.13.3" evidence="2"/>
<organism evidence="8 9">
    <name type="scientific">SAR86 cluster bacterium</name>
    <dbReference type="NCBI Taxonomy" id="2030880"/>
    <lineage>
        <taxon>Bacteria</taxon>
        <taxon>Pseudomonadati</taxon>
        <taxon>Pseudomonadota</taxon>
        <taxon>Gammaproteobacteria</taxon>
        <taxon>SAR86 cluster</taxon>
    </lineage>
</organism>
<dbReference type="InterPro" id="IPR052162">
    <property type="entry name" value="Sensor_kinase/Photoreceptor"/>
</dbReference>
<feature type="domain" description="PAC" evidence="7">
    <location>
        <begin position="102"/>
        <end position="153"/>
    </location>
</feature>
<gene>
    <name evidence="8" type="ORF">COC19_04765</name>
</gene>
<dbReference type="SUPFAM" id="SSF55785">
    <property type="entry name" value="PYP-like sensor domain (PAS domain)"/>
    <property type="match status" value="1"/>
</dbReference>
<name>A0A2A4MNW9_9GAMM</name>
<evidence type="ECO:0000256" key="3">
    <source>
        <dbReference type="ARBA" id="ARBA00022553"/>
    </source>
</evidence>
<evidence type="ECO:0000313" key="8">
    <source>
        <dbReference type="EMBL" id="PCH61447.1"/>
    </source>
</evidence>
<reference evidence="9" key="1">
    <citation type="submission" date="2017-08" db="EMBL/GenBank/DDBJ databases">
        <title>A dynamic microbial community with high functional redundancy inhabits the cold, oxic subseafloor aquifer.</title>
        <authorList>
            <person name="Tully B.J."/>
            <person name="Wheat C.G."/>
            <person name="Glazer B.T."/>
            <person name="Huber J.A."/>
        </authorList>
    </citation>
    <scope>NUCLEOTIDE SEQUENCE [LARGE SCALE GENOMIC DNA]</scope>
</reference>
<dbReference type="AlphaFoldDB" id="A0A2A4MNW9"/>
<dbReference type="GO" id="GO:0004673">
    <property type="term" value="F:protein histidine kinase activity"/>
    <property type="evidence" value="ECO:0007669"/>
    <property type="project" value="UniProtKB-EC"/>
</dbReference>
<dbReference type="Gene3D" id="2.10.70.100">
    <property type="match status" value="1"/>
</dbReference>
<evidence type="ECO:0000313" key="9">
    <source>
        <dbReference type="Proteomes" id="UP000218172"/>
    </source>
</evidence>
<evidence type="ECO:0000256" key="5">
    <source>
        <dbReference type="ARBA" id="ARBA00022777"/>
    </source>
</evidence>
<evidence type="ECO:0000259" key="7">
    <source>
        <dbReference type="PROSITE" id="PS50113"/>
    </source>
</evidence>
<accession>A0A2A4MNW9</accession>
<evidence type="ECO:0000256" key="4">
    <source>
        <dbReference type="ARBA" id="ARBA00022679"/>
    </source>
</evidence>
<comment type="catalytic activity">
    <reaction evidence="1">
        <text>ATP + protein L-histidine = ADP + protein N-phospho-L-histidine.</text>
        <dbReference type="EC" id="2.7.13.3"/>
    </reaction>
</comment>
<dbReference type="CDD" id="cd00130">
    <property type="entry name" value="PAS"/>
    <property type="match status" value="1"/>
</dbReference>
<feature type="coiled-coil region" evidence="6">
    <location>
        <begin position="2"/>
        <end position="29"/>
    </location>
</feature>
<dbReference type="InterPro" id="IPR000700">
    <property type="entry name" value="PAS-assoc_C"/>
</dbReference>
<evidence type="ECO:0000256" key="6">
    <source>
        <dbReference type="SAM" id="Coils"/>
    </source>
</evidence>
<keyword evidence="5" id="KW-0418">Kinase</keyword>
<dbReference type="Gene3D" id="3.30.450.20">
    <property type="entry name" value="PAS domain"/>
    <property type="match status" value="1"/>
</dbReference>
<keyword evidence="6" id="KW-0175">Coiled coil</keyword>
<evidence type="ECO:0000256" key="1">
    <source>
        <dbReference type="ARBA" id="ARBA00000085"/>
    </source>
</evidence>
<sequence>MTQLLHEQINELQAKLNNATETISDYRNRDNLAQQVANIGYWDFIPSTGALIWSPEVRPLMTGTAGNEIETSYDNFLKYIYPDDRQQCDDIISTAIKNNIPFKVEYRVQHFDNSIRWLYGWGGPIDRQDDIQRMVGAVMDITDRKSMEEALNLQNKKLQKSLEEIKTLKGIIPICSYCHDIRDTKGKWSSVAAYISNHSNARLSHGVCPSCTPKVRLLSGLDQFKK</sequence>
<dbReference type="InterPro" id="IPR035965">
    <property type="entry name" value="PAS-like_dom_sf"/>
</dbReference>